<accession>A0A1Y3EM23</accession>
<evidence type="ECO:0000313" key="1">
    <source>
        <dbReference type="EMBL" id="OUC44906.1"/>
    </source>
</evidence>
<sequence length="98" mass="10845">MIGPLSPCEGVIRRAFKLLLYQSSGSHAFAIDGAILKWQLSIPGIPSGWNSWWRVHVSHHGAVTQNSVYRDAALNPASALIEFHLNYCPRVANCKFVV</sequence>
<protein>
    <submittedName>
        <fullName evidence="1">Uncharacterized protein</fullName>
    </submittedName>
</protein>
<reference evidence="1 2" key="1">
    <citation type="submission" date="2015-04" db="EMBL/GenBank/DDBJ databases">
        <title>Draft genome of the roundworm Trichinella nativa.</title>
        <authorList>
            <person name="Mitreva M."/>
        </authorList>
    </citation>
    <scope>NUCLEOTIDE SEQUENCE [LARGE SCALE GENOMIC DNA]</scope>
    <source>
        <strain evidence="1 2">ISS45</strain>
    </source>
</reference>
<dbReference type="Proteomes" id="UP000243006">
    <property type="component" value="Unassembled WGS sequence"/>
</dbReference>
<dbReference type="AlphaFoldDB" id="A0A1Y3EM23"/>
<name>A0A1Y3EM23_9BILA</name>
<comment type="caution">
    <text evidence="1">The sequence shown here is derived from an EMBL/GenBank/DDBJ whole genome shotgun (WGS) entry which is preliminary data.</text>
</comment>
<organism evidence="1 2">
    <name type="scientific">Trichinella nativa</name>
    <dbReference type="NCBI Taxonomy" id="6335"/>
    <lineage>
        <taxon>Eukaryota</taxon>
        <taxon>Metazoa</taxon>
        <taxon>Ecdysozoa</taxon>
        <taxon>Nematoda</taxon>
        <taxon>Enoplea</taxon>
        <taxon>Dorylaimia</taxon>
        <taxon>Trichinellida</taxon>
        <taxon>Trichinellidae</taxon>
        <taxon>Trichinella</taxon>
    </lineage>
</organism>
<gene>
    <name evidence="1" type="ORF">D917_02115</name>
</gene>
<dbReference type="EMBL" id="LVZM01011353">
    <property type="protein sequence ID" value="OUC44906.1"/>
    <property type="molecule type" value="Genomic_DNA"/>
</dbReference>
<proteinExistence type="predicted"/>
<evidence type="ECO:0000313" key="2">
    <source>
        <dbReference type="Proteomes" id="UP000243006"/>
    </source>
</evidence>